<proteinExistence type="inferred from homology"/>
<dbReference type="AlphaFoldDB" id="A0A7W4PKA4"/>
<evidence type="ECO:0000313" key="7">
    <source>
        <dbReference type="Proteomes" id="UP000578030"/>
    </source>
</evidence>
<dbReference type="CDD" id="cd08422">
    <property type="entry name" value="PBP2_CrgA_like"/>
    <property type="match status" value="1"/>
</dbReference>
<comment type="similarity">
    <text evidence="1">Belongs to the LysR transcriptional regulatory family.</text>
</comment>
<comment type="caution">
    <text evidence="6">The sequence shown here is derived from an EMBL/GenBank/DDBJ whole genome shotgun (WGS) entry which is preliminary data.</text>
</comment>
<dbReference type="PROSITE" id="PS50931">
    <property type="entry name" value="HTH_LYSR"/>
    <property type="match status" value="1"/>
</dbReference>
<evidence type="ECO:0000256" key="3">
    <source>
        <dbReference type="ARBA" id="ARBA00023125"/>
    </source>
</evidence>
<dbReference type="InterPro" id="IPR036388">
    <property type="entry name" value="WH-like_DNA-bd_sf"/>
</dbReference>
<dbReference type="Pfam" id="PF03466">
    <property type="entry name" value="LysR_substrate"/>
    <property type="match status" value="1"/>
</dbReference>
<dbReference type="EMBL" id="JABEQM010000002">
    <property type="protein sequence ID" value="MBB2200618.1"/>
    <property type="molecule type" value="Genomic_DNA"/>
</dbReference>
<dbReference type="InterPro" id="IPR058163">
    <property type="entry name" value="LysR-type_TF_proteobact-type"/>
</dbReference>
<dbReference type="RefSeq" id="WP_182954433.1">
    <property type="nucleotide sequence ID" value="NZ_JABEQM010000002.1"/>
</dbReference>
<dbReference type="FunFam" id="1.10.10.10:FF:000001">
    <property type="entry name" value="LysR family transcriptional regulator"/>
    <property type="match status" value="1"/>
</dbReference>
<dbReference type="SUPFAM" id="SSF53850">
    <property type="entry name" value="Periplasmic binding protein-like II"/>
    <property type="match status" value="1"/>
</dbReference>
<dbReference type="GO" id="GO:0003677">
    <property type="term" value="F:DNA binding"/>
    <property type="evidence" value="ECO:0007669"/>
    <property type="project" value="UniProtKB-KW"/>
</dbReference>
<dbReference type="Proteomes" id="UP000578030">
    <property type="component" value="Unassembled WGS sequence"/>
</dbReference>
<protein>
    <submittedName>
        <fullName evidence="6">LysR family transcriptional regulator</fullName>
    </submittedName>
</protein>
<dbReference type="PANTHER" id="PTHR30537">
    <property type="entry name" value="HTH-TYPE TRANSCRIPTIONAL REGULATOR"/>
    <property type="match status" value="1"/>
</dbReference>
<dbReference type="Pfam" id="PF00126">
    <property type="entry name" value="HTH_1"/>
    <property type="match status" value="1"/>
</dbReference>
<sequence length="310" mass="33077">MELERLAVLVEAARAGSLAAAARRLGISPMVATRRLAALEDDLGVRLMHRTTRSIALTPEGEAFLPHAQALLEDAAIARASVRPVGDGVSGVLRITASFPFGRKVLGPLIADLMRANPDLRVDLLLTDSIVDIVAQGIDVAVRIAALQENGLIARRVGDSPRGLFAAPSYLAEQGVPRTVADLARHQCLLITGASHWDFSRPGSTRVKAAGRFTASSVDALHQACLSGLGIANLSEWYVHDDLRRGLLVPVELTDGGPEPLSVWAVYPTTRLVAPKVRAFVAALAARLQEDQAQARMQFRPARPHPGTGT</sequence>
<accession>A0A7W4PKA4</accession>
<keyword evidence="2" id="KW-0805">Transcription regulation</keyword>
<keyword evidence="4" id="KW-0804">Transcription</keyword>
<evidence type="ECO:0000256" key="1">
    <source>
        <dbReference type="ARBA" id="ARBA00009437"/>
    </source>
</evidence>
<reference evidence="6 7" key="1">
    <citation type="submission" date="2020-04" db="EMBL/GenBank/DDBJ databases">
        <title>Description of novel Gluconacetobacter.</title>
        <authorList>
            <person name="Sombolestani A."/>
        </authorList>
    </citation>
    <scope>NUCLEOTIDE SEQUENCE [LARGE SCALE GENOMIC DNA]</scope>
    <source>
        <strain evidence="6 7">LMG 27802</strain>
    </source>
</reference>
<evidence type="ECO:0000313" key="6">
    <source>
        <dbReference type="EMBL" id="MBB2200618.1"/>
    </source>
</evidence>
<dbReference type="PANTHER" id="PTHR30537:SF5">
    <property type="entry name" value="HTH-TYPE TRANSCRIPTIONAL ACTIVATOR TTDR-RELATED"/>
    <property type="match status" value="1"/>
</dbReference>
<dbReference type="Gene3D" id="3.40.190.290">
    <property type="match status" value="1"/>
</dbReference>
<dbReference type="InterPro" id="IPR005119">
    <property type="entry name" value="LysR_subst-bd"/>
</dbReference>
<keyword evidence="3" id="KW-0238">DNA-binding</keyword>
<keyword evidence="7" id="KW-1185">Reference proteome</keyword>
<dbReference type="InterPro" id="IPR000847">
    <property type="entry name" value="LysR_HTH_N"/>
</dbReference>
<evidence type="ECO:0000259" key="5">
    <source>
        <dbReference type="PROSITE" id="PS50931"/>
    </source>
</evidence>
<evidence type="ECO:0000256" key="2">
    <source>
        <dbReference type="ARBA" id="ARBA00023015"/>
    </source>
</evidence>
<organism evidence="6 7">
    <name type="scientific">Gluconacetobacter tumulisoli</name>
    <dbReference type="NCBI Taxonomy" id="1286189"/>
    <lineage>
        <taxon>Bacteria</taxon>
        <taxon>Pseudomonadati</taxon>
        <taxon>Pseudomonadota</taxon>
        <taxon>Alphaproteobacteria</taxon>
        <taxon>Acetobacterales</taxon>
        <taxon>Acetobacteraceae</taxon>
        <taxon>Gluconacetobacter</taxon>
    </lineage>
</organism>
<dbReference type="InterPro" id="IPR036390">
    <property type="entry name" value="WH_DNA-bd_sf"/>
</dbReference>
<gene>
    <name evidence="6" type="ORF">HLH28_03315</name>
</gene>
<dbReference type="GO" id="GO:0003700">
    <property type="term" value="F:DNA-binding transcription factor activity"/>
    <property type="evidence" value="ECO:0007669"/>
    <property type="project" value="InterPro"/>
</dbReference>
<dbReference type="Gene3D" id="1.10.10.10">
    <property type="entry name" value="Winged helix-like DNA-binding domain superfamily/Winged helix DNA-binding domain"/>
    <property type="match status" value="1"/>
</dbReference>
<dbReference type="SUPFAM" id="SSF46785">
    <property type="entry name" value="Winged helix' DNA-binding domain"/>
    <property type="match status" value="1"/>
</dbReference>
<evidence type="ECO:0000256" key="4">
    <source>
        <dbReference type="ARBA" id="ARBA00023163"/>
    </source>
</evidence>
<name>A0A7W4PKA4_9PROT</name>
<feature type="domain" description="HTH lysR-type" evidence="5">
    <location>
        <begin position="1"/>
        <end position="58"/>
    </location>
</feature>